<dbReference type="STRING" id="417292.SAMN05421806_105301"/>
<evidence type="ECO:0000313" key="2">
    <source>
        <dbReference type="EMBL" id="SDK20938.1"/>
    </source>
</evidence>
<dbReference type="EMBL" id="FNFF01000005">
    <property type="protein sequence ID" value="SDK20938.1"/>
    <property type="molecule type" value="Genomic_DNA"/>
</dbReference>
<keyword evidence="3" id="KW-1185">Reference proteome</keyword>
<name>A0A1G9A0Q0_9ACTN</name>
<accession>A0A1G9A0Q0</accession>
<feature type="region of interest" description="Disordered" evidence="1">
    <location>
        <begin position="223"/>
        <end position="247"/>
    </location>
</feature>
<sequence>MSRVAPPPALPLRSSMLLRLAEERAGGVLQRETGALYLIDGQVVHAHSDTAPGLGDLLVGCGKVPSALWADALDRGNRDSGRAAEHLVKDGQLSEGTLELCRRTALFDAAYFALAPGGGPARFRHGVVADDGLALSVPAGRVLREAMRRQGLLDAVWPGPVVDEQPVNRRTACPDRRVPARQRALLDLVDGARTPAQLARELGRPAFHVLLDIRRLAVAGMVEPPGPRARQPTAPSTEGSASDARARAPDVYGFTTPDIALLQRVRDALEARL</sequence>
<gene>
    <name evidence="2" type="ORF">SAMN05421806_105301</name>
</gene>
<dbReference type="AlphaFoldDB" id="A0A1G9A0Q0"/>
<dbReference type="RefSeq" id="WP_093610568.1">
    <property type="nucleotide sequence ID" value="NZ_FNFF01000005.1"/>
</dbReference>
<proteinExistence type="predicted"/>
<dbReference type="OrthoDB" id="3538879at2"/>
<dbReference type="Proteomes" id="UP000199155">
    <property type="component" value="Unassembled WGS sequence"/>
</dbReference>
<reference evidence="2 3" key="1">
    <citation type="submission" date="2016-10" db="EMBL/GenBank/DDBJ databases">
        <authorList>
            <person name="de Groot N.N."/>
        </authorList>
    </citation>
    <scope>NUCLEOTIDE SEQUENCE [LARGE SCALE GENOMIC DNA]</scope>
    <source>
        <strain evidence="2 3">CGMCC 4.5727</strain>
    </source>
</reference>
<organism evidence="2 3">
    <name type="scientific">Streptomyces indicus</name>
    <dbReference type="NCBI Taxonomy" id="417292"/>
    <lineage>
        <taxon>Bacteria</taxon>
        <taxon>Bacillati</taxon>
        <taxon>Actinomycetota</taxon>
        <taxon>Actinomycetes</taxon>
        <taxon>Kitasatosporales</taxon>
        <taxon>Streptomycetaceae</taxon>
        <taxon>Streptomyces</taxon>
    </lineage>
</organism>
<evidence type="ECO:0000256" key="1">
    <source>
        <dbReference type="SAM" id="MobiDB-lite"/>
    </source>
</evidence>
<evidence type="ECO:0000313" key="3">
    <source>
        <dbReference type="Proteomes" id="UP000199155"/>
    </source>
</evidence>
<protein>
    <submittedName>
        <fullName evidence="2">Uncharacterized protein</fullName>
    </submittedName>
</protein>